<feature type="signal peptide" evidence="2">
    <location>
        <begin position="1"/>
        <end position="22"/>
    </location>
</feature>
<dbReference type="AlphaFoldDB" id="A0A498C732"/>
<evidence type="ECO:0000313" key="4">
    <source>
        <dbReference type="Proteomes" id="UP000274786"/>
    </source>
</evidence>
<accession>A0A498C732</accession>
<dbReference type="PANTHER" id="PTHR21180:SF32">
    <property type="entry name" value="ENDONUCLEASE_EXONUCLEASE_PHOSPHATASE FAMILY DOMAIN-CONTAINING PROTEIN 1"/>
    <property type="match status" value="1"/>
</dbReference>
<dbReference type="Gene3D" id="1.10.150.280">
    <property type="entry name" value="AF1531-like domain"/>
    <property type="match status" value="1"/>
</dbReference>
<reference evidence="3 4" key="1">
    <citation type="submission" date="2018-10" db="EMBL/GenBank/DDBJ databases">
        <title>Comparative analysis of microorganisms from saline springs in Andes Mountain Range, Colombia.</title>
        <authorList>
            <person name="Rubin E."/>
        </authorList>
    </citation>
    <scope>NUCLEOTIDE SEQUENCE [LARGE SCALE GENOMIC DNA]</scope>
    <source>
        <strain evidence="3 4">USBA GBX 843</strain>
    </source>
</reference>
<dbReference type="InterPro" id="IPR004509">
    <property type="entry name" value="Competence_ComEA_HhH"/>
</dbReference>
<keyword evidence="2" id="KW-0732">Signal</keyword>
<feature type="compositionally biased region" description="Low complexity" evidence="1">
    <location>
        <begin position="89"/>
        <end position="109"/>
    </location>
</feature>
<dbReference type="NCBIfam" id="TIGR00426">
    <property type="entry name" value="competence protein ComEA helix-hairpin-helix repeat region"/>
    <property type="match status" value="1"/>
</dbReference>
<protein>
    <submittedName>
        <fullName evidence="3">Competence protein ComEA</fullName>
    </submittedName>
</protein>
<feature type="region of interest" description="Disordered" evidence="1">
    <location>
        <begin position="80"/>
        <end position="109"/>
    </location>
</feature>
<dbReference type="SUPFAM" id="SSF47781">
    <property type="entry name" value="RuvA domain 2-like"/>
    <property type="match status" value="1"/>
</dbReference>
<feature type="chain" id="PRO_5019816215" evidence="2">
    <location>
        <begin position="23"/>
        <end position="109"/>
    </location>
</feature>
<dbReference type="EMBL" id="RCDC01000007">
    <property type="protein sequence ID" value="RLK49946.1"/>
    <property type="molecule type" value="Genomic_DNA"/>
</dbReference>
<gene>
    <name evidence="3" type="ORF">BCL79_3434</name>
</gene>
<dbReference type="PANTHER" id="PTHR21180">
    <property type="entry name" value="ENDONUCLEASE/EXONUCLEASE/PHOSPHATASE FAMILY DOMAIN-CONTAINING PROTEIN 1"/>
    <property type="match status" value="1"/>
</dbReference>
<evidence type="ECO:0000256" key="2">
    <source>
        <dbReference type="SAM" id="SignalP"/>
    </source>
</evidence>
<dbReference type="GO" id="GO:0015627">
    <property type="term" value="C:type II protein secretion system complex"/>
    <property type="evidence" value="ECO:0007669"/>
    <property type="project" value="TreeGrafter"/>
</dbReference>
<dbReference type="Pfam" id="PF12836">
    <property type="entry name" value="HHH_3"/>
    <property type="match status" value="1"/>
</dbReference>
<organism evidence="3 4">
    <name type="scientific">Stenotrophomonas rhizophila</name>
    <dbReference type="NCBI Taxonomy" id="216778"/>
    <lineage>
        <taxon>Bacteria</taxon>
        <taxon>Pseudomonadati</taxon>
        <taxon>Pseudomonadota</taxon>
        <taxon>Gammaproteobacteria</taxon>
        <taxon>Lysobacterales</taxon>
        <taxon>Lysobacteraceae</taxon>
        <taxon>Stenotrophomonas</taxon>
    </lineage>
</organism>
<sequence>MGPWFSCRALVLGLLLSGMAFAADRININTADASTLQQGLANVGPMKAEAIVAYRRQHGPFEHVEDLARVKGIGTATVERNRQRMTTGARQAPAEAPPRRAAPASVPRR</sequence>
<dbReference type="Proteomes" id="UP000274786">
    <property type="component" value="Unassembled WGS sequence"/>
</dbReference>
<proteinExistence type="predicted"/>
<evidence type="ECO:0000256" key="1">
    <source>
        <dbReference type="SAM" id="MobiDB-lite"/>
    </source>
</evidence>
<evidence type="ECO:0000313" key="3">
    <source>
        <dbReference type="EMBL" id="RLK49946.1"/>
    </source>
</evidence>
<name>A0A498C732_9GAMM</name>
<comment type="caution">
    <text evidence="3">The sequence shown here is derived from an EMBL/GenBank/DDBJ whole genome shotgun (WGS) entry which is preliminary data.</text>
</comment>
<dbReference type="GO" id="GO:0015628">
    <property type="term" value="P:protein secretion by the type II secretion system"/>
    <property type="evidence" value="ECO:0007669"/>
    <property type="project" value="TreeGrafter"/>
</dbReference>
<dbReference type="InterPro" id="IPR051675">
    <property type="entry name" value="Endo/Exo/Phosphatase_dom_1"/>
</dbReference>
<dbReference type="InterPro" id="IPR010994">
    <property type="entry name" value="RuvA_2-like"/>
</dbReference>